<organism evidence="5 6">
    <name type="scientific">Bursaphelenchus okinawaensis</name>
    <dbReference type="NCBI Taxonomy" id="465554"/>
    <lineage>
        <taxon>Eukaryota</taxon>
        <taxon>Metazoa</taxon>
        <taxon>Ecdysozoa</taxon>
        <taxon>Nematoda</taxon>
        <taxon>Chromadorea</taxon>
        <taxon>Rhabditida</taxon>
        <taxon>Tylenchina</taxon>
        <taxon>Tylenchomorpha</taxon>
        <taxon>Aphelenchoidea</taxon>
        <taxon>Aphelenchoididae</taxon>
        <taxon>Bursaphelenchus</taxon>
    </lineage>
</organism>
<dbReference type="SUPFAM" id="SSF53474">
    <property type="entry name" value="alpha/beta-Hydrolases"/>
    <property type="match status" value="1"/>
</dbReference>
<dbReference type="Proteomes" id="UP000614601">
    <property type="component" value="Unassembled WGS sequence"/>
</dbReference>
<keyword evidence="2" id="KW-0443">Lipid metabolism</keyword>
<dbReference type="EMBL" id="CAJFCW020000004">
    <property type="protein sequence ID" value="CAG9111998.1"/>
    <property type="molecule type" value="Genomic_DNA"/>
</dbReference>
<evidence type="ECO:0000313" key="6">
    <source>
        <dbReference type="Proteomes" id="UP000614601"/>
    </source>
</evidence>
<dbReference type="EMBL" id="CAJFDH010000004">
    <property type="protein sequence ID" value="CAD5218866.1"/>
    <property type="molecule type" value="Genomic_DNA"/>
</dbReference>
<reference evidence="5" key="1">
    <citation type="submission" date="2020-09" db="EMBL/GenBank/DDBJ databases">
        <authorList>
            <person name="Kikuchi T."/>
        </authorList>
    </citation>
    <scope>NUCLEOTIDE SEQUENCE</scope>
    <source>
        <strain evidence="5">SH1</strain>
    </source>
</reference>
<dbReference type="InterPro" id="IPR029058">
    <property type="entry name" value="AB_hydrolase_fold"/>
</dbReference>
<feature type="domain" description="Partial AB-hydrolase lipase" evidence="4">
    <location>
        <begin position="3"/>
        <end position="62"/>
    </location>
</feature>
<dbReference type="PIRSF" id="PIRSF000862">
    <property type="entry name" value="Steryl_ester_lip"/>
    <property type="match status" value="1"/>
</dbReference>
<proteinExistence type="inferred from homology"/>
<protein>
    <recommendedName>
        <fullName evidence="2">Lipase</fullName>
    </recommendedName>
</protein>
<dbReference type="InterPro" id="IPR025483">
    <property type="entry name" value="Lipase_euk"/>
</dbReference>
<dbReference type="GO" id="GO:0016042">
    <property type="term" value="P:lipid catabolic process"/>
    <property type="evidence" value="ECO:0007669"/>
    <property type="project" value="UniProtKB-KW"/>
</dbReference>
<accession>A0A811KST2</accession>
<gene>
    <name evidence="5" type="ORF">BOKJ2_LOCUS8076</name>
</gene>
<dbReference type="Pfam" id="PF04083">
    <property type="entry name" value="Abhydro_lipase"/>
    <property type="match status" value="1"/>
</dbReference>
<sequence>MGLIHHWGYVGEEHIAQTEDGWLLKLHRIPQGINEYSKTSNKPVIILQHGLQCSSDNWVLNLPHQSAGFVFADEGFDVWMVNSRGNTYTEHTKYKRDDEEFWKFTSDDMQKYDLPAVFDLIEKVTNQSHFYYLGHSQGTYIMFAKLSEDFNFNHRIKKFFALGPGIRFKNIKGSFDFLYDTTTYPITSSLWNSLAYSQLGKPILSQETVKILTDWTCKTPLQRQYCAHVFYWFCGPSTTTNTTRMPVYTTHIPAGSSTANVQKYCQSRDKDTGGFRKYRYPTVEENLKEYGQIDPPFYNLTNLNVPLYLYSCPDDHLTTQKQLDEDLIPSLRPGVLKEDNRYPGLSHMDLLWSLNATERVYKKIIETIRLDVL</sequence>
<keyword evidence="6" id="KW-1185">Reference proteome</keyword>
<dbReference type="Gene3D" id="3.40.50.1820">
    <property type="entry name" value="alpha/beta hydrolase"/>
    <property type="match status" value="1"/>
</dbReference>
<evidence type="ECO:0000313" key="5">
    <source>
        <dbReference type="EMBL" id="CAD5218866.1"/>
    </source>
</evidence>
<evidence type="ECO:0000259" key="4">
    <source>
        <dbReference type="Pfam" id="PF04083"/>
    </source>
</evidence>
<dbReference type="AlphaFoldDB" id="A0A811KST2"/>
<dbReference type="OrthoDB" id="9974421at2759"/>
<comment type="caution">
    <text evidence="5">The sequence shown here is derived from an EMBL/GenBank/DDBJ whole genome shotgun (WGS) entry which is preliminary data.</text>
</comment>
<name>A0A811KST2_9BILA</name>
<keyword evidence="2" id="KW-0442">Lipid degradation</keyword>
<evidence type="ECO:0000256" key="2">
    <source>
        <dbReference type="PIRNR" id="PIRNR000862"/>
    </source>
</evidence>
<dbReference type="InterPro" id="IPR006693">
    <property type="entry name" value="AB_hydrolase_lipase"/>
</dbReference>
<dbReference type="FunFam" id="3.40.50.1820:FF:000179">
    <property type="entry name" value="Lipase"/>
    <property type="match status" value="1"/>
</dbReference>
<keyword evidence="2" id="KW-0378">Hydrolase</keyword>
<evidence type="ECO:0000256" key="1">
    <source>
        <dbReference type="ARBA" id="ARBA00010701"/>
    </source>
</evidence>
<feature type="active site" description="Nucleophile" evidence="3">
    <location>
        <position position="136"/>
    </location>
</feature>
<dbReference type="Proteomes" id="UP000783686">
    <property type="component" value="Unassembled WGS sequence"/>
</dbReference>
<comment type="similarity">
    <text evidence="1 2">Belongs to the AB hydrolase superfamily. Lipase family.</text>
</comment>
<dbReference type="PANTHER" id="PTHR11005">
    <property type="entry name" value="LYSOSOMAL ACID LIPASE-RELATED"/>
    <property type="match status" value="1"/>
</dbReference>
<dbReference type="GO" id="GO:0016788">
    <property type="term" value="F:hydrolase activity, acting on ester bonds"/>
    <property type="evidence" value="ECO:0007669"/>
    <property type="project" value="InterPro"/>
</dbReference>
<feature type="active site" description="Charge relay system" evidence="3">
    <location>
        <position position="347"/>
    </location>
</feature>
<feature type="active site" description="Charge relay system" evidence="3">
    <location>
        <position position="315"/>
    </location>
</feature>
<evidence type="ECO:0000256" key="3">
    <source>
        <dbReference type="PIRSR" id="PIRSR000862-1"/>
    </source>
</evidence>